<evidence type="ECO:0000256" key="4">
    <source>
        <dbReference type="ARBA" id="ARBA00022777"/>
    </source>
</evidence>
<keyword evidence="3 8" id="KW-0547">Nucleotide-binding</keyword>
<dbReference type="CDD" id="cd02020">
    <property type="entry name" value="CMPK"/>
    <property type="match status" value="1"/>
</dbReference>
<sequence length="221" mass="23802">MPNSNIPVIAIDGPTASGKGTVAAKVAERLSFHLLDSGALYRLTALSALRRATDMSDEHALAKVAEHLNCSFVGHDVFLGQENVTQAIRVEEVGNTASKIAALPAVRQALFGLQLRFRTAPGLVADGRDMGTVIFPTAKLKVFLTASVAARAERRYKQLIGKGFSANMDDLLADLQARDERDTKRAVAPLAPAADAYILDSSNITAEEAVEQVLRWYAEKQ</sequence>
<evidence type="ECO:0000256" key="3">
    <source>
        <dbReference type="ARBA" id="ARBA00022741"/>
    </source>
</evidence>
<evidence type="ECO:0000256" key="1">
    <source>
        <dbReference type="ARBA" id="ARBA00009427"/>
    </source>
</evidence>
<keyword evidence="5 8" id="KW-0067">ATP-binding</keyword>
<evidence type="ECO:0000313" key="10">
    <source>
        <dbReference type="EMBL" id="MCS0808628.1"/>
    </source>
</evidence>
<dbReference type="PANTHER" id="PTHR21299">
    <property type="entry name" value="CYTIDYLATE KINASE/PANTOATE-BETA-ALANINE LIGASE"/>
    <property type="match status" value="1"/>
</dbReference>
<keyword evidence="11" id="KW-1185">Reference proteome</keyword>
<comment type="subcellular location">
    <subcellularLocation>
        <location evidence="8">Cytoplasm</location>
    </subcellularLocation>
</comment>
<dbReference type="Pfam" id="PF02224">
    <property type="entry name" value="Cytidylate_kin"/>
    <property type="match status" value="1"/>
</dbReference>
<evidence type="ECO:0000313" key="11">
    <source>
        <dbReference type="Proteomes" id="UP001206126"/>
    </source>
</evidence>
<keyword evidence="2 8" id="KW-0808">Transferase</keyword>
<reference evidence="10 11" key="1">
    <citation type="submission" date="2022-08" db="EMBL/GenBank/DDBJ databases">
        <title>Reclassification of Massilia species as members of the genera Telluria, Duganella, Pseudoduganella, Mokoshia gen. nov. and Zemynaea gen. nov. using orthogonal and non-orthogonal genome-based approaches.</title>
        <authorList>
            <person name="Bowman J.P."/>
        </authorList>
    </citation>
    <scope>NUCLEOTIDE SEQUENCE [LARGE SCALE GENOMIC DNA]</scope>
    <source>
        <strain evidence="10 11">JCM 31605</strain>
    </source>
</reference>
<keyword evidence="4 8" id="KW-0418">Kinase</keyword>
<evidence type="ECO:0000256" key="7">
    <source>
        <dbReference type="ARBA" id="ARBA00048478"/>
    </source>
</evidence>
<gene>
    <name evidence="8 10" type="primary">cmk</name>
    <name evidence="10" type="ORF">NX774_11920</name>
</gene>
<dbReference type="Gene3D" id="3.40.50.300">
    <property type="entry name" value="P-loop containing nucleotide triphosphate hydrolases"/>
    <property type="match status" value="1"/>
</dbReference>
<organism evidence="10 11">
    <name type="scientific">Massilia agilis</name>
    <dbReference type="NCBI Taxonomy" id="1811226"/>
    <lineage>
        <taxon>Bacteria</taxon>
        <taxon>Pseudomonadati</taxon>
        <taxon>Pseudomonadota</taxon>
        <taxon>Betaproteobacteria</taxon>
        <taxon>Burkholderiales</taxon>
        <taxon>Oxalobacteraceae</taxon>
        <taxon>Telluria group</taxon>
        <taxon>Massilia</taxon>
    </lineage>
</organism>
<dbReference type="SUPFAM" id="SSF52540">
    <property type="entry name" value="P-loop containing nucleoside triphosphate hydrolases"/>
    <property type="match status" value="1"/>
</dbReference>
<evidence type="ECO:0000256" key="2">
    <source>
        <dbReference type="ARBA" id="ARBA00022679"/>
    </source>
</evidence>
<evidence type="ECO:0000259" key="9">
    <source>
        <dbReference type="Pfam" id="PF02224"/>
    </source>
</evidence>
<comment type="catalytic activity">
    <reaction evidence="7 8">
        <text>CMP + ATP = CDP + ADP</text>
        <dbReference type="Rhea" id="RHEA:11600"/>
        <dbReference type="ChEBI" id="CHEBI:30616"/>
        <dbReference type="ChEBI" id="CHEBI:58069"/>
        <dbReference type="ChEBI" id="CHEBI:60377"/>
        <dbReference type="ChEBI" id="CHEBI:456216"/>
        <dbReference type="EC" id="2.7.4.25"/>
    </reaction>
</comment>
<dbReference type="NCBIfam" id="TIGR00017">
    <property type="entry name" value="cmk"/>
    <property type="match status" value="1"/>
</dbReference>
<comment type="caution">
    <text evidence="10">The sequence shown here is derived from an EMBL/GenBank/DDBJ whole genome shotgun (WGS) entry which is preliminary data.</text>
</comment>
<dbReference type="EC" id="2.7.4.25" evidence="8"/>
<feature type="binding site" evidence="8">
    <location>
        <begin position="13"/>
        <end position="21"/>
    </location>
    <ligand>
        <name>ATP</name>
        <dbReference type="ChEBI" id="CHEBI:30616"/>
    </ligand>
</feature>
<evidence type="ECO:0000256" key="5">
    <source>
        <dbReference type="ARBA" id="ARBA00022840"/>
    </source>
</evidence>
<dbReference type="EMBL" id="JANUHB010000002">
    <property type="protein sequence ID" value="MCS0808628.1"/>
    <property type="molecule type" value="Genomic_DNA"/>
</dbReference>
<comment type="similarity">
    <text evidence="1 8">Belongs to the cytidylate kinase family. Type 1 subfamily.</text>
</comment>
<keyword evidence="8" id="KW-0963">Cytoplasm</keyword>
<evidence type="ECO:0000256" key="6">
    <source>
        <dbReference type="ARBA" id="ARBA00047615"/>
    </source>
</evidence>
<dbReference type="InterPro" id="IPR027417">
    <property type="entry name" value="P-loop_NTPase"/>
</dbReference>
<name>A0ABT2DBW6_9BURK</name>
<dbReference type="InterPro" id="IPR011994">
    <property type="entry name" value="Cytidylate_kinase_dom"/>
</dbReference>
<dbReference type="RefSeq" id="WP_258822392.1">
    <property type="nucleotide sequence ID" value="NZ_JANUHB010000002.1"/>
</dbReference>
<feature type="domain" description="Cytidylate kinase" evidence="9">
    <location>
        <begin position="9"/>
        <end position="216"/>
    </location>
</feature>
<comment type="catalytic activity">
    <reaction evidence="6 8">
        <text>dCMP + ATP = dCDP + ADP</text>
        <dbReference type="Rhea" id="RHEA:25094"/>
        <dbReference type="ChEBI" id="CHEBI:30616"/>
        <dbReference type="ChEBI" id="CHEBI:57566"/>
        <dbReference type="ChEBI" id="CHEBI:58593"/>
        <dbReference type="ChEBI" id="CHEBI:456216"/>
        <dbReference type="EC" id="2.7.4.25"/>
    </reaction>
</comment>
<protein>
    <recommendedName>
        <fullName evidence="8">Cytidylate kinase</fullName>
        <shortName evidence="8">CK</shortName>
        <ecNumber evidence="8">2.7.4.25</ecNumber>
    </recommendedName>
    <alternativeName>
        <fullName evidence="8">Cytidine monophosphate kinase</fullName>
        <shortName evidence="8">CMP kinase</shortName>
    </alternativeName>
</protein>
<accession>A0ABT2DBW6</accession>
<dbReference type="GO" id="GO:0016301">
    <property type="term" value="F:kinase activity"/>
    <property type="evidence" value="ECO:0007669"/>
    <property type="project" value="UniProtKB-KW"/>
</dbReference>
<proteinExistence type="inferred from homology"/>
<dbReference type="InterPro" id="IPR003136">
    <property type="entry name" value="Cytidylate_kin"/>
</dbReference>
<evidence type="ECO:0000256" key="8">
    <source>
        <dbReference type="HAMAP-Rule" id="MF_00238"/>
    </source>
</evidence>
<dbReference type="Proteomes" id="UP001206126">
    <property type="component" value="Unassembled WGS sequence"/>
</dbReference>
<dbReference type="HAMAP" id="MF_00238">
    <property type="entry name" value="Cytidyl_kinase_type1"/>
    <property type="match status" value="1"/>
</dbReference>
<dbReference type="PANTHER" id="PTHR21299:SF2">
    <property type="entry name" value="CYTIDYLATE KINASE"/>
    <property type="match status" value="1"/>
</dbReference>